<gene>
    <name evidence="1" type="ORF">T4E_1240</name>
</gene>
<accession>A0A0V0Y6F6</accession>
<dbReference type="Proteomes" id="UP000054815">
    <property type="component" value="Unassembled WGS sequence"/>
</dbReference>
<name>A0A0V0Y6F6_TRIPS</name>
<comment type="caution">
    <text evidence="1">The sequence shown here is derived from an EMBL/GenBank/DDBJ whole genome shotgun (WGS) entry which is preliminary data.</text>
</comment>
<proteinExistence type="predicted"/>
<dbReference type="AlphaFoldDB" id="A0A0V0Y6F6"/>
<dbReference type="EMBL" id="JYDU01000052">
    <property type="protein sequence ID" value="KRX95701.1"/>
    <property type="molecule type" value="Genomic_DNA"/>
</dbReference>
<protein>
    <submittedName>
        <fullName evidence="1">Uncharacterized protein</fullName>
    </submittedName>
</protein>
<reference evidence="1 2" key="1">
    <citation type="submission" date="2015-01" db="EMBL/GenBank/DDBJ databases">
        <title>Evolution of Trichinella species and genotypes.</title>
        <authorList>
            <person name="Korhonen P.K."/>
            <person name="Edoardo P."/>
            <person name="Giuseppe L.R."/>
            <person name="Gasser R.B."/>
        </authorList>
    </citation>
    <scope>NUCLEOTIDE SEQUENCE [LARGE SCALE GENOMIC DNA]</scope>
    <source>
        <strain evidence="1">ISS141</strain>
    </source>
</reference>
<organism evidence="1 2">
    <name type="scientific">Trichinella pseudospiralis</name>
    <name type="common">Parasitic roundworm</name>
    <dbReference type="NCBI Taxonomy" id="6337"/>
    <lineage>
        <taxon>Eukaryota</taxon>
        <taxon>Metazoa</taxon>
        <taxon>Ecdysozoa</taxon>
        <taxon>Nematoda</taxon>
        <taxon>Enoplea</taxon>
        <taxon>Dorylaimia</taxon>
        <taxon>Trichinellida</taxon>
        <taxon>Trichinellidae</taxon>
        <taxon>Trichinella</taxon>
    </lineage>
</organism>
<sequence length="75" mass="8085">MEIDSDLKKELRMNIDGWFQGLIFINEYGLVVHSCQTMPTAKPLPVAVGGCGMEGCSEWGPVVLVAHAQLGSPIV</sequence>
<evidence type="ECO:0000313" key="2">
    <source>
        <dbReference type="Proteomes" id="UP000054815"/>
    </source>
</evidence>
<evidence type="ECO:0000313" key="1">
    <source>
        <dbReference type="EMBL" id="KRX95701.1"/>
    </source>
</evidence>